<keyword evidence="2" id="KW-1003">Cell membrane</keyword>
<feature type="transmembrane region" description="Helical" evidence="8">
    <location>
        <begin position="326"/>
        <end position="343"/>
    </location>
</feature>
<dbReference type="AlphaFoldDB" id="A0A1F7WUF0"/>
<evidence type="ECO:0000256" key="7">
    <source>
        <dbReference type="ARBA" id="ARBA00023136"/>
    </source>
</evidence>
<keyword evidence="6 8" id="KW-1133">Transmembrane helix</keyword>
<dbReference type="EMBL" id="MGFN01000028">
    <property type="protein sequence ID" value="OGM06436.1"/>
    <property type="molecule type" value="Genomic_DNA"/>
</dbReference>
<keyword evidence="4" id="KW-0808">Transferase</keyword>
<evidence type="ECO:0000256" key="3">
    <source>
        <dbReference type="ARBA" id="ARBA00022676"/>
    </source>
</evidence>
<evidence type="ECO:0000256" key="1">
    <source>
        <dbReference type="ARBA" id="ARBA00004651"/>
    </source>
</evidence>
<comment type="caution">
    <text evidence="10">The sequence shown here is derived from an EMBL/GenBank/DDBJ whole genome shotgun (WGS) entry which is preliminary data.</text>
</comment>
<dbReference type="GO" id="GO:0016763">
    <property type="term" value="F:pentosyltransferase activity"/>
    <property type="evidence" value="ECO:0007669"/>
    <property type="project" value="TreeGrafter"/>
</dbReference>
<organism evidence="10 11">
    <name type="scientific">Candidatus Woesebacteria bacterium GWC1_42_13</name>
    <dbReference type="NCBI Taxonomy" id="1802475"/>
    <lineage>
        <taxon>Bacteria</taxon>
        <taxon>Candidatus Woeseibacteriota</taxon>
    </lineage>
</organism>
<evidence type="ECO:0000313" key="11">
    <source>
        <dbReference type="Proteomes" id="UP000177737"/>
    </source>
</evidence>
<feature type="transmembrane region" description="Helical" evidence="8">
    <location>
        <begin position="215"/>
        <end position="234"/>
    </location>
</feature>
<accession>A0A1F7WUF0</accession>
<dbReference type="Proteomes" id="UP000177737">
    <property type="component" value="Unassembled WGS sequence"/>
</dbReference>
<reference evidence="10 11" key="1">
    <citation type="journal article" date="2016" name="Nat. Commun.">
        <title>Thousands of microbial genomes shed light on interconnected biogeochemical processes in an aquifer system.</title>
        <authorList>
            <person name="Anantharaman K."/>
            <person name="Brown C.T."/>
            <person name="Hug L.A."/>
            <person name="Sharon I."/>
            <person name="Castelle C.J."/>
            <person name="Probst A.J."/>
            <person name="Thomas B.C."/>
            <person name="Singh A."/>
            <person name="Wilkins M.J."/>
            <person name="Karaoz U."/>
            <person name="Brodie E.L."/>
            <person name="Williams K.H."/>
            <person name="Hubbard S.S."/>
            <person name="Banfield J.F."/>
        </authorList>
    </citation>
    <scope>NUCLEOTIDE SEQUENCE [LARGE SCALE GENOMIC DNA]</scope>
</reference>
<gene>
    <name evidence="10" type="ORF">A2129_01990</name>
</gene>
<evidence type="ECO:0000256" key="4">
    <source>
        <dbReference type="ARBA" id="ARBA00022679"/>
    </source>
</evidence>
<dbReference type="PANTHER" id="PTHR33908:SF3">
    <property type="entry name" value="UNDECAPRENYL PHOSPHATE-ALPHA-4-AMINO-4-DEOXY-L-ARABINOSE ARABINOSYL TRANSFERASE"/>
    <property type="match status" value="1"/>
</dbReference>
<proteinExistence type="predicted"/>
<dbReference type="Pfam" id="PF13231">
    <property type="entry name" value="PMT_2"/>
    <property type="match status" value="1"/>
</dbReference>
<comment type="subcellular location">
    <subcellularLocation>
        <location evidence="1">Cell membrane</location>
        <topology evidence="1">Multi-pass membrane protein</topology>
    </subcellularLocation>
</comment>
<dbReference type="GO" id="GO:0009103">
    <property type="term" value="P:lipopolysaccharide biosynthetic process"/>
    <property type="evidence" value="ECO:0007669"/>
    <property type="project" value="UniProtKB-ARBA"/>
</dbReference>
<evidence type="ECO:0000256" key="6">
    <source>
        <dbReference type="ARBA" id="ARBA00022989"/>
    </source>
</evidence>
<keyword evidence="3" id="KW-0328">Glycosyltransferase</keyword>
<dbReference type="InterPro" id="IPR038731">
    <property type="entry name" value="RgtA/B/C-like"/>
</dbReference>
<evidence type="ECO:0000256" key="5">
    <source>
        <dbReference type="ARBA" id="ARBA00022692"/>
    </source>
</evidence>
<evidence type="ECO:0000259" key="9">
    <source>
        <dbReference type="Pfam" id="PF13231"/>
    </source>
</evidence>
<evidence type="ECO:0000313" key="10">
    <source>
        <dbReference type="EMBL" id="OGM06436.1"/>
    </source>
</evidence>
<name>A0A1F7WUF0_9BACT</name>
<dbReference type="PANTHER" id="PTHR33908">
    <property type="entry name" value="MANNOSYLTRANSFERASE YKCB-RELATED"/>
    <property type="match status" value="1"/>
</dbReference>
<evidence type="ECO:0000256" key="8">
    <source>
        <dbReference type="SAM" id="Phobius"/>
    </source>
</evidence>
<dbReference type="InterPro" id="IPR050297">
    <property type="entry name" value="LipidA_mod_glycosyltrf_83"/>
</dbReference>
<keyword evidence="7 8" id="KW-0472">Membrane</keyword>
<feature type="transmembrane region" description="Helical" evidence="8">
    <location>
        <begin position="374"/>
        <end position="394"/>
    </location>
</feature>
<feature type="transmembrane region" description="Helical" evidence="8">
    <location>
        <begin position="191"/>
        <end position="208"/>
    </location>
</feature>
<feature type="transmembrane region" description="Helical" evidence="8">
    <location>
        <begin position="93"/>
        <end position="114"/>
    </location>
</feature>
<dbReference type="GO" id="GO:0005886">
    <property type="term" value="C:plasma membrane"/>
    <property type="evidence" value="ECO:0007669"/>
    <property type="project" value="UniProtKB-SubCell"/>
</dbReference>
<feature type="transmembrane region" description="Helical" evidence="8">
    <location>
        <begin position="406"/>
        <end position="423"/>
    </location>
</feature>
<feature type="transmembrane region" description="Helical" evidence="8">
    <location>
        <begin position="350"/>
        <end position="368"/>
    </location>
</feature>
<feature type="transmembrane region" description="Helical" evidence="8">
    <location>
        <begin position="144"/>
        <end position="162"/>
    </location>
</feature>
<protein>
    <recommendedName>
        <fullName evidence="9">Glycosyltransferase RgtA/B/C/D-like domain-containing protein</fullName>
    </recommendedName>
</protein>
<evidence type="ECO:0000256" key="2">
    <source>
        <dbReference type="ARBA" id="ARBA00022475"/>
    </source>
</evidence>
<feature type="domain" description="Glycosyltransferase RgtA/B/C/D-like" evidence="9">
    <location>
        <begin position="73"/>
        <end position="228"/>
    </location>
</feature>
<dbReference type="GO" id="GO:0010041">
    <property type="term" value="P:response to iron(III) ion"/>
    <property type="evidence" value="ECO:0007669"/>
    <property type="project" value="TreeGrafter"/>
</dbReference>
<sequence>MFKKITRSLGTVALFLILLAALFLRVWRLDVVPVSLFSDELDVGYQAYSIIKTGRDYSGNLFPIHFQSYADSRAPLYIYASVPTVAIFGITPWGVRLPAVFFGVLGIWATFLLVEEISGKRGLGLLAASLMALSPWHIQYSRGAFEVTMLLAFLLFGLYFFFKSLNKPQFLWVAVAVLSFTPWIYSTAKFFAPLLMIFLFFLWKGQILKVQGKELIKAASIGLVIGLPIIFATFSQGAIRRAEYLSIFTDPTTKSEVDYSILYDAQVRNVYGGGIVSKVLTRVIHNKFSFWGSKVINNSLSSLSFEFLFLKGDPNLRHSIAGMGQFYKFEVVALLLGVALFFTRFKDRKIKFLMLFWIFIGILPSAITRDGGTHATRLVIILPPLVFLISYGIFEAFHSLLGKKRIILTASFVFLYFISFVYYEHNYWTHNIWYSERSWHAGYKEVVDTLRDKQGQYRKIILTNANDDPRIFFAAYYLADPEEWQKGLSKEKVNGFGELEYFAKTYFGQVDGKVGLGGLGDYLDNDTLYVASAREIKGNLVMEPQYTPEGLKLVKVVQYPSGEPAFYFLQKIK</sequence>
<keyword evidence="5 8" id="KW-0812">Transmembrane</keyword>